<reference evidence="1" key="1">
    <citation type="submission" date="2024-06" db="EMBL/GenBank/DDBJ databases">
        <title>Genome assembly of the Oeneis chryxus ivallda.</title>
        <authorList>
            <person name="MacDonald Z."/>
            <person name="Shaffer H.B."/>
            <person name="Gillespie T."/>
            <person name="Marimuthu M.P.A."/>
            <person name="Nguyen O."/>
            <person name="Fairbairn C.W."/>
            <person name="Seligmann W.E."/>
            <person name="Escalona M."/>
            <person name="Miller C."/>
            <person name="Toffelmier E."/>
        </authorList>
    </citation>
    <scope>NUCLEOTIDE SEQUENCE</scope>
    <source>
        <strain evidence="1">CCGP_102_HBS-TG_Oc004</strain>
    </source>
</reference>
<sequence>MTRREHWDNKKGTGMTSSFFLDPSSHGTAFVFEAKSAITFNTLLSQTNVRTVV</sequence>
<dbReference type="EMBL" id="CP158587">
    <property type="protein sequence ID" value="XCA33886.1"/>
    <property type="molecule type" value="Genomic_DNA"/>
</dbReference>
<accession>A0AAU7YJV1</accession>
<dbReference type="AlphaFoldDB" id="A0AAU7YJV1"/>
<evidence type="ECO:0000313" key="1">
    <source>
        <dbReference type="EMBL" id="XCA33886.1"/>
    </source>
</evidence>
<name>A0AAU7YJV1_9RICK</name>
<gene>
    <name evidence="1" type="ORF">ABS861_00245</name>
</gene>
<organism evidence="1">
    <name type="scientific">Wolbachia endosymbiont of Oeneis ivallda</name>
    <dbReference type="NCBI Taxonomy" id="3171168"/>
    <lineage>
        <taxon>Bacteria</taxon>
        <taxon>Pseudomonadati</taxon>
        <taxon>Pseudomonadota</taxon>
        <taxon>Alphaproteobacteria</taxon>
        <taxon>Rickettsiales</taxon>
        <taxon>Anaplasmataceae</taxon>
        <taxon>Wolbachieae</taxon>
        <taxon>Wolbachia</taxon>
    </lineage>
</organism>
<protein>
    <submittedName>
        <fullName evidence="1">Uncharacterized protein</fullName>
    </submittedName>
</protein>
<proteinExistence type="predicted"/>